<comment type="caution">
    <text evidence="1">The sequence shown here is derived from an EMBL/GenBank/DDBJ whole genome shotgun (WGS) entry which is preliminary data.</text>
</comment>
<dbReference type="Proteomes" id="UP000093592">
    <property type="component" value="Unassembled WGS sequence"/>
</dbReference>
<gene>
    <name evidence="1" type="ORF">A5707_13770</name>
</gene>
<evidence type="ECO:0000313" key="2">
    <source>
        <dbReference type="Proteomes" id="UP000093592"/>
    </source>
</evidence>
<dbReference type="EMBL" id="LZKJ01000038">
    <property type="protein sequence ID" value="OBI51604.1"/>
    <property type="molecule type" value="Genomic_DNA"/>
</dbReference>
<proteinExistence type="predicted"/>
<accession>A0A1A2ZLX6</accession>
<protein>
    <submittedName>
        <fullName evidence="1">Uncharacterized protein</fullName>
    </submittedName>
</protein>
<dbReference type="RefSeq" id="WP_065013068.1">
    <property type="nucleotide sequence ID" value="NZ_LZKJ01000038.1"/>
</dbReference>
<evidence type="ECO:0000313" key="1">
    <source>
        <dbReference type="EMBL" id="OBI51604.1"/>
    </source>
</evidence>
<name>A0A1A2ZLX6_9MYCO</name>
<sequence length="187" mass="20574">MQTFDYMTYEDFGRRFFEIAVTEDRVGAAFAEIAGEEFEMAPIAQGPGKIAKISAKVRIQEPQVHRNVDDAITFNIHIPLAIDLLVDLRLDKQRFLVDGDIALRATARAAEPLLLIIDVAKPRASDITVHVSSKSIRGEVLRIVAGVDGEIRRFIAQYVGDEIDSPKSQAAQVIDVAAQVGEAWTGI</sequence>
<dbReference type="AlphaFoldDB" id="A0A1A2ZLX6"/>
<organism evidence="1 2">
    <name type="scientific">Mycobacterium kyorinense</name>
    <dbReference type="NCBI Taxonomy" id="487514"/>
    <lineage>
        <taxon>Bacteria</taxon>
        <taxon>Bacillati</taxon>
        <taxon>Actinomycetota</taxon>
        <taxon>Actinomycetes</taxon>
        <taxon>Mycobacteriales</taxon>
        <taxon>Mycobacteriaceae</taxon>
        <taxon>Mycobacterium</taxon>
    </lineage>
</organism>
<dbReference type="OrthoDB" id="3747467at2"/>
<reference evidence="2" key="1">
    <citation type="submission" date="2016-06" db="EMBL/GenBank/DDBJ databases">
        <authorList>
            <person name="Sutton G."/>
            <person name="Brinkac L."/>
            <person name="Sanka R."/>
            <person name="Adams M."/>
            <person name="Lau E."/>
            <person name="Sam S."/>
            <person name="Sreng N."/>
            <person name="Him V."/>
            <person name="Kerleguer A."/>
            <person name="Cheng S."/>
        </authorList>
    </citation>
    <scope>NUCLEOTIDE SEQUENCE [LARGE SCALE GENOMIC DNA]</scope>
    <source>
        <strain evidence="2">E861</strain>
    </source>
</reference>